<organism evidence="2">
    <name type="scientific">Fagus sylvatica</name>
    <name type="common">Beechnut</name>
    <dbReference type="NCBI Taxonomy" id="28930"/>
    <lineage>
        <taxon>Eukaryota</taxon>
        <taxon>Viridiplantae</taxon>
        <taxon>Streptophyta</taxon>
        <taxon>Embryophyta</taxon>
        <taxon>Tracheophyta</taxon>
        <taxon>Spermatophyta</taxon>
        <taxon>Magnoliopsida</taxon>
        <taxon>eudicotyledons</taxon>
        <taxon>Gunneridae</taxon>
        <taxon>Pentapetalae</taxon>
        <taxon>rosids</taxon>
        <taxon>fabids</taxon>
        <taxon>Fagales</taxon>
        <taxon>Fagaceae</taxon>
        <taxon>Fagus</taxon>
    </lineage>
</organism>
<gene>
    <name evidence="2" type="ORF">FSB_LOCUS36371</name>
</gene>
<sequence length="401" mass="42908">MSNISNFGSQDQHEASMHGLRFEAYELPKAPMPSRIPLASVAPSTELVLVPEPSYSRETHQVAAVPSVSDAESSELKLRLDGVQRKWGKPTYSSPASSTSNTSQNTANGITQVDTAGNVNSKARNTYDSRKPQAETTPEKQKLAASLFGGSSKTEKRPTSASHKVAKASSHAAEKSQAPKATVVSSQASVEKMNHQPPPDLLDLGEPTVTSSAPSVDPFKQLEELLDPTQVTSVNHGAVGATEAPDIMALYAETPVSGQSSSAENSLPSNSYDTNLTSGLSSPTLQTQFTKGPNLKDSLEKDALAMFTNDTISETIRVAGHGEWSNSTSRIVKSGTDLHLLMDNRAFDRNRTIVSTFGVFPLSKSVRNFPEYLSQLSGFWSTPEAKGFCCACLYAFAPHGI</sequence>
<accession>A0A2N9HA73</accession>
<feature type="compositionally biased region" description="Basic and acidic residues" evidence="1">
    <location>
        <begin position="125"/>
        <end position="142"/>
    </location>
</feature>
<feature type="compositionally biased region" description="Polar residues" evidence="1">
    <location>
        <begin position="109"/>
        <end position="124"/>
    </location>
</feature>
<evidence type="ECO:0000313" key="2">
    <source>
        <dbReference type="EMBL" id="SPD08489.1"/>
    </source>
</evidence>
<feature type="region of interest" description="Disordered" evidence="1">
    <location>
        <begin position="86"/>
        <end position="196"/>
    </location>
</feature>
<name>A0A2N9HA73_FAGSY</name>
<feature type="compositionally biased region" description="Low complexity" evidence="1">
    <location>
        <begin position="160"/>
        <end position="171"/>
    </location>
</feature>
<feature type="compositionally biased region" description="Low complexity" evidence="1">
    <location>
        <begin position="93"/>
        <end position="108"/>
    </location>
</feature>
<reference evidence="2" key="1">
    <citation type="submission" date="2018-02" db="EMBL/GenBank/DDBJ databases">
        <authorList>
            <person name="Cohen D.B."/>
            <person name="Kent A.D."/>
        </authorList>
    </citation>
    <scope>NUCLEOTIDE SEQUENCE</scope>
</reference>
<evidence type="ECO:0000256" key="1">
    <source>
        <dbReference type="SAM" id="MobiDB-lite"/>
    </source>
</evidence>
<protein>
    <submittedName>
        <fullName evidence="2">Uncharacterized protein</fullName>
    </submittedName>
</protein>
<proteinExistence type="predicted"/>
<dbReference type="EMBL" id="OIVN01003057">
    <property type="protein sequence ID" value="SPD08489.1"/>
    <property type="molecule type" value="Genomic_DNA"/>
</dbReference>
<dbReference type="AlphaFoldDB" id="A0A2N9HA73"/>